<dbReference type="STRING" id="688269.Theth_1749"/>
<dbReference type="GO" id="GO:0008641">
    <property type="term" value="F:ubiquitin-like modifier activating enzyme activity"/>
    <property type="evidence" value="ECO:0007669"/>
    <property type="project" value="InterPro"/>
</dbReference>
<dbReference type="PATRIC" id="fig|688269.3.peg.1801"/>
<dbReference type="GO" id="GO:0016779">
    <property type="term" value="F:nucleotidyltransferase activity"/>
    <property type="evidence" value="ECO:0007669"/>
    <property type="project" value="TreeGrafter"/>
</dbReference>
<dbReference type="GO" id="GO:0004792">
    <property type="term" value="F:thiosulfate-cyanide sulfurtransferase activity"/>
    <property type="evidence" value="ECO:0007669"/>
    <property type="project" value="TreeGrafter"/>
</dbReference>
<evidence type="ECO:0000256" key="1">
    <source>
        <dbReference type="SAM" id="Phobius"/>
    </source>
</evidence>
<feature type="domain" description="THIF-type NAD/FAD binding fold" evidence="2">
    <location>
        <begin position="11"/>
        <end position="215"/>
    </location>
</feature>
<dbReference type="OrthoDB" id="9804286at2"/>
<dbReference type="PANTHER" id="PTHR10953">
    <property type="entry name" value="UBIQUITIN-ACTIVATING ENZYME E1"/>
    <property type="match status" value="1"/>
</dbReference>
<sequence>MIFERHIKLFENFEKIRNASVFVAGAGGLGSTVLTLLVRIGVGTVYFADCAVIDEPDLNRQILYTYLDIGKPKTFVAKQKLEEMSPYTKIHSINAKLDENFQLPDVDLVIDCLDSFQGKFLLDKLCHKYGKPLVHAGVEGFQGQVTVIIPGKTFSLRALFHGAKDENRTRQVFPSTVLVAASLEVCEAVKLICQEKDLLTNKILFFNLKSNSFEVVGI</sequence>
<dbReference type="InterPro" id="IPR000594">
    <property type="entry name" value="ThiF_NAD_FAD-bd"/>
</dbReference>
<dbReference type="RefSeq" id="WP_013933001.1">
    <property type="nucleotide sequence ID" value="NC_015707.1"/>
</dbReference>
<reference evidence="3 4" key="1">
    <citation type="submission" date="2010-11" db="EMBL/GenBank/DDBJ databases">
        <title>The complete genome of Thermotoga thermarum DSM 5069.</title>
        <authorList>
            <consortium name="US DOE Joint Genome Institute (JGI-PGF)"/>
            <person name="Lucas S."/>
            <person name="Copeland A."/>
            <person name="Lapidus A."/>
            <person name="Bruce D."/>
            <person name="Goodwin L."/>
            <person name="Pitluck S."/>
            <person name="Kyrpides N."/>
            <person name="Mavromatis K."/>
            <person name="Ivanova N."/>
            <person name="Zeytun A."/>
            <person name="Brettin T."/>
            <person name="Detter J.C."/>
            <person name="Tapia R."/>
            <person name="Han C."/>
            <person name="Land M."/>
            <person name="Hauser L."/>
            <person name="Markowitz V."/>
            <person name="Cheng J.-F."/>
            <person name="Hugenholtz P."/>
            <person name="Woyke T."/>
            <person name="Wu D."/>
            <person name="Spring S."/>
            <person name="Schroeder M."/>
            <person name="Brambilla E."/>
            <person name="Klenk H.-P."/>
            <person name="Eisen J.A."/>
        </authorList>
    </citation>
    <scope>NUCLEOTIDE SEQUENCE [LARGE SCALE GENOMIC DNA]</scope>
    <source>
        <strain evidence="3 4">DSM 5069</strain>
    </source>
</reference>
<name>F7YVX1_9THEM</name>
<dbReference type="HOGENOM" id="CLU_013325_10_4_0"/>
<dbReference type="eggNOG" id="COG0476">
    <property type="taxonomic scope" value="Bacteria"/>
</dbReference>
<dbReference type="AlphaFoldDB" id="F7YVX1"/>
<keyword evidence="1" id="KW-1133">Transmembrane helix</keyword>
<protein>
    <submittedName>
        <fullName evidence="3">UBA/THIF-type NAD/FAD binding protein</fullName>
    </submittedName>
</protein>
<evidence type="ECO:0000313" key="4">
    <source>
        <dbReference type="Proteomes" id="UP000006804"/>
    </source>
</evidence>
<keyword evidence="1" id="KW-0812">Transmembrane</keyword>
<dbReference type="InterPro" id="IPR045886">
    <property type="entry name" value="ThiF/MoeB/HesA"/>
</dbReference>
<dbReference type="InterPro" id="IPR035985">
    <property type="entry name" value="Ubiquitin-activating_enz"/>
</dbReference>
<organism evidence="3 4">
    <name type="scientific">Pseudothermotoga thermarum DSM 5069</name>
    <dbReference type="NCBI Taxonomy" id="688269"/>
    <lineage>
        <taxon>Bacteria</taxon>
        <taxon>Thermotogati</taxon>
        <taxon>Thermotogota</taxon>
        <taxon>Thermotogae</taxon>
        <taxon>Thermotogales</taxon>
        <taxon>Thermotogaceae</taxon>
        <taxon>Pseudothermotoga</taxon>
    </lineage>
</organism>
<dbReference type="PANTHER" id="PTHR10953:SF102">
    <property type="entry name" value="ADENYLYLTRANSFERASE AND SULFURTRANSFERASE MOCS3"/>
    <property type="match status" value="1"/>
</dbReference>
<feature type="transmembrane region" description="Helical" evidence="1">
    <location>
        <begin position="21"/>
        <end position="48"/>
    </location>
</feature>
<gene>
    <name evidence="3" type="ORF">Theth_1749</name>
</gene>
<dbReference type="Pfam" id="PF00899">
    <property type="entry name" value="ThiF"/>
    <property type="match status" value="1"/>
</dbReference>
<dbReference type="CDD" id="cd00757">
    <property type="entry name" value="ThiF_MoeB_HesA_family"/>
    <property type="match status" value="1"/>
</dbReference>
<evidence type="ECO:0000259" key="2">
    <source>
        <dbReference type="Pfam" id="PF00899"/>
    </source>
</evidence>
<accession>F7YVX1</accession>
<dbReference type="SUPFAM" id="SSF69572">
    <property type="entry name" value="Activating enzymes of the ubiquitin-like proteins"/>
    <property type="match status" value="1"/>
</dbReference>
<dbReference type="EMBL" id="CP002351">
    <property type="protein sequence ID" value="AEH51793.1"/>
    <property type="molecule type" value="Genomic_DNA"/>
</dbReference>
<evidence type="ECO:0000313" key="3">
    <source>
        <dbReference type="EMBL" id="AEH51793.1"/>
    </source>
</evidence>
<proteinExistence type="predicted"/>
<dbReference type="GO" id="GO:0005737">
    <property type="term" value="C:cytoplasm"/>
    <property type="evidence" value="ECO:0007669"/>
    <property type="project" value="TreeGrafter"/>
</dbReference>
<dbReference type="KEGG" id="tta:Theth_1749"/>
<keyword evidence="1" id="KW-0472">Membrane</keyword>
<keyword evidence="4" id="KW-1185">Reference proteome</keyword>
<dbReference type="Proteomes" id="UP000006804">
    <property type="component" value="Chromosome"/>
</dbReference>
<dbReference type="Gene3D" id="3.40.50.720">
    <property type="entry name" value="NAD(P)-binding Rossmann-like Domain"/>
    <property type="match status" value="1"/>
</dbReference>